<dbReference type="InterPro" id="IPR028994">
    <property type="entry name" value="Integrin_alpha_N"/>
</dbReference>
<dbReference type="CDD" id="cd16026">
    <property type="entry name" value="GALNS_like"/>
    <property type="match status" value="1"/>
</dbReference>
<feature type="chain" id="PRO_5022109724" evidence="5">
    <location>
        <begin position="25"/>
        <end position="912"/>
    </location>
</feature>
<dbReference type="RefSeq" id="WP_145060389.1">
    <property type="nucleotide sequence ID" value="NZ_CP036263.1"/>
</dbReference>
<evidence type="ECO:0000256" key="3">
    <source>
        <dbReference type="ARBA" id="ARBA00022801"/>
    </source>
</evidence>
<dbReference type="GO" id="GO:0004065">
    <property type="term" value="F:arylsulfatase activity"/>
    <property type="evidence" value="ECO:0007669"/>
    <property type="project" value="UniProtKB-EC"/>
</dbReference>
<dbReference type="Gene3D" id="3.40.720.10">
    <property type="entry name" value="Alkaline Phosphatase, subunit A"/>
    <property type="match status" value="1"/>
</dbReference>
<dbReference type="InterPro" id="IPR050738">
    <property type="entry name" value="Sulfatase"/>
</dbReference>
<sequence length="912" mass="100555" precursor="true">MKACLRLSCFLLLVVGLAQNIGLAATFKKIQLSDQFFCEGATFTDVDRDGSADIVAGPYWYAGPEFIERTELYSPQPFDIVNYSDNFLTFAYDFSGDGWDDILVVGYPGTESFWYQNPQGKSGPWERHLALAVTDNESPTLTDVTGDGVPELVCMSGGRIGYAVISPDTPTHPWQFHAVSPKRDFQRFTHGLGVGDINGDGRMDLLEKDGWWEQPTNEVPEGEPWTFHKVKFSELGGAQMFAYDLDDDGDNDVVTSKAAHAYGLAWFENTGKDNEGEVTFCEHSIMGEHAEEKKHGVAFSQLHAVELADVNGDGIDDIITGKRFWAHKGKDPGSREPAVLYWFETVRNGRDVSFLPHRVDSNSGVGTQVVVDDLTGDRLLDIVVGNKKGTFLFTQIAAEKEIEVSSTSKPIETHAISDTDRVAEREESQTASYDALSSCKESQGSPTSDDQAPALPNIVVIFVDDLGYADIGPYGAVAYPTPHLDRMAGEGRVFTDFVSATAVCSASRAALLTGCYPERVSILGALYPNAKIGLNSKELTLAELCKQQGYATAIFGKWHLGHLTPFLPLQHGFDEYFGLPYSNDMWPLRPGELALPAEGGARKKRFPNLPLFEGNRVVKEEVTAEDQAQLTTMYTERSVDFINRNANRPFFLYVPHTMVHVPLFVSSKFQGKSGAGLFGDVVMEIDWSVGQILDAIHQNEIEENTLVIFTSDNGPWLNFGNHAGSAKPLREGKGTMFEGGYREPCIMRWPGKIPAGTQCDELASTIDLLPTVAKLIGAELPPERTIDGEDIWPLMSGRPNAESPHEIFYCYYGGELHAVRNRRWKLHFPHPYRSLEGKPGGIDGIPTAYSRLRTGVELYDLKSDIGESKNVANLHPKIVARFTREAESARAALGDKLTNRVGAEIRPHGTAE</sequence>
<accession>A0A517MW73</accession>
<dbReference type="OrthoDB" id="9783154at2"/>
<feature type="compositionally biased region" description="Polar residues" evidence="4">
    <location>
        <begin position="439"/>
        <end position="450"/>
    </location>
</feature>
<evidence type="ECO:0000259" key="6">
    <source>
        <dbReference type="Pfam" id="PF00884"/>
    </source>
</evidence>
<dbReference type="InterPro" id="IPR000917">
    <property type="entry name" value="Sulfatase_N"/>
</dbReference>
<evidence type="ECO:0000313" key="7">
    <source>
        <dbReference type="EMBL" id="QDS99119.1"/>
    </source>
</evidence>
<reference evidence="7 8" key="1">
    <citation type="submission" date="2019-02" db="EMBL/GenBank/DDBJ databases">
        <title>Deep-cultivation of Planctomycetes and their phenomic and genomic characterization uncovers novel biology.</title>
        <authorList>
            <person name="Wiegand S."/>
            <person name="Jogler M."/>
            <person name="Boedeker C."/>
            <person name="Pinto D."/>
            <person name="Vollmers J."/>
            <person name="Rivas-Marin E."/>
            <person name="Kohn T."/>
            <person name="Peeters S.H."/>
            <person name="Heuer A."/>
            <person name="Rast P."/>
            <person name="Oberbeckmann S."/>
            <person name="Bunk B."/>
            <person name="Jeske O."/>
            <person name="Meyerdierks A."/>
            <person name="Storesund J.E."/>
            <person name="Kallscheuer N."/>
            <person name="Luecker S."/>
            <person name="Lage O.M."/>
            <person name="Pohl T."/>
            <person name="Merkel B.J."/>
            <person name="Hornburger P."/>
            <person name="Mueller R.-W."/>
            <person name="Bruemmer F."/>
            <person name="Labrenz M."/>
            <person name="Spormann A.M."/>
            <person name="Op den Camp H."/>
            <person name="Overmann J."/>
            <person name="Amann R."/>
            <person name="Jetten M.S.M."/>
            <person name="Mascher T."/>
            <person name="Medema M.H."/>
            <person name="Devos D.P."/>
            <person name="Kaster A.-K."/>
            <person name="Ovreas L."/>
            <person name="Rohde M."/>
            <person name="Galperin M.Y."/>
            <person name="Jogler C."/>
        </authorList>
    </citation>
    <scope>NUCLEOTIDE SEQUENCE [LARGE SCALE GENOMIC DNA]</scope>
    <source>
        <strain evidence="7 8">HG15A2</strain>
    </source>
</reference>
<dbReference type="KEGG" id="amob:HG15A2_24110"/>
<keyword evidence="3 7" id="KW-0378">Hydrolase</keyword>
<dbReference type="PANTHER" id="PTHR42693">
    <property type="entry name" value="ARYLSULFATASE FAMILY MEMBER"/>
    <property type="match status" value="1"/>
</dbReference>
<dbReference type="InterPro" id="IPR013517">
    <property type="entry name" value="FG-GAP"/>
</dbReference>
<name>A0A517MW73_9BACT</name>
<evidence type="ECO:0000256" key="5">
    <source>
        <dbReference type="SAM" id="SignalP"/>
    </source>
</evidence>
<feature type="region of interest" description="Disordered" evidence="4">
    <location>
        <begin position="417"/>
        <end position="451"/>
    </location>
</feature>
<keyword evidence="2 5" id="KW-0732">Signal</keyword>
<evidence type="ECO:0000313" key="8">
    <source>
        <dbReference type="Proteomes" id="UP000319852"/>
    </source>
</evidence>
<dbReference type="AlphaFoldDB" id="A0A517MW73"/>
<evidence type="ECO:0000256" key="2">
    <source>
        <dbReference type="ARBA" id="ARBA00022729"/>
    </source>
</evidence>
<dbReference type="InterPro" id="IPR017850">
    <property type="entry name" value="Alkaline_phosphatase_core_sf"/>
</dbReference>
<gene>
    <name evidence="7" type="primary">atsA_14</name>
    <name evidence="7" type="ORF">HG15A2_24110</name>
</gene>
<dbReference type="Gene3D" id="2.130.10.130">
    <property type="entry name" value="Integrin alpha, N-terminal"/>
    <property type="match status" value="2"/>
</dbReference>
<dbReference type="Proteomes" id="UP000319852">
    <property type="component" value="Chromosome"/>
</dbReference>
<dbReference type="SUPFAM" id="SSF53649">
    <property type="entry name" value="Alkaline phosphatase-like"/>
    <property type="match status" value="1"/>
</dbReference>
<dbReference type="SUPFAM" id="SSF69318">
    <property type="entry name" value="Integrin alpha N-terminal domain"/>
    <property type="match status" value="1"/>
</dbReference>
<dbReference type="PANTHER" id="PTHR42693:SF53">
    <property type="entry name" value="ENDO-4-O-SULFATASE"/>
    <property type="match status" value="1"/>
</dbReference>
<dbReference type="EC" id="3.1.6.1" evidence="7"/>
<proteinExistence type="inferred from homology"/>
<dbReference type="Pfam" id="PF14707">
    <property type="entry name" value="Sulfatase_C"/>
    <property type="match status" value="1"/>
</dbReference>
<feature type="signal peptide" evidence="5">
    <location>
        <begin position="1"/>
        <end position="24"/>
    </location>
</feature>
<keyword evidence="8" id="KW-1185">Reference proteome</keyword>
<dbReference type="Gene3D" id="3.30.1120.10">
    <property type="match status" value="1"/>
</dbReference>
<feature type="domain" description="Sulfatase N-terminal" evidence="6">
    <location>
        <begin position="456"/>
        <end position="777"/>
    </location>
</feature>
<dbReference type="Pfam" id="PF00884">
    <property type="entry name" value="Sulfatase"/>
    <property type="match status" value="1"/>
</dbReference>
<dbReference type="EMBL" id="CP036263">
    <property type="protein sequence ID" value="QDS99119.1"/>
    <property type="molecule type" value="Genomic_DNA"/>
</dbReference>
<evidence type="ECO:0000256" key="1">
    <source>
        <dbReference type="ARBA" id="ARBA00008779"/>
    </source>
</evidence>
<dbReference type="Pfam" id="PF13517">
    <property type="entry name" value="FG-GAP_3"/>
    <property type="match status" value="1"/>
</dbReference>
<evidence type="ECO:0000256" key="4">
    <source>
        <dbReference type="SAM" id="MobiDB-lite"/>
    </source>
</evidence>
<protein>
    <submittedName>
        <fullName evidence="7">Arylsulfatase</fullName>
        <ecNumber evidence="7">3.1.6.1</ecNumber>
    </submittedName>
</protein>
<comment type="similarity">
    <text evidence="1">Belongs to the sulfatase family.</text>
</comment>
<feature type="compositionally biased region" description="Basic and acidic residues" evidence="4">
    <location>
        <begin position="417"/>
        <end position="428"/>
    </location>
</feature>
<organism evidence="7 8">
    <name type="scientific">Adhaeretor mobilis</name>
    <dbReference type="NCBI Taxonomy" id="1930276"/>
    <lineage>
        <taxon>Bacteria</taxon>
        <taxon>Pseudomonadati</taxon>
        <taxon>Planctomycetota</taxon>
        <taxon>Planctomycetia</taxon>
        <taxon>Pirellulales</taxon>
        <taxon>Lacipirellulaceae</taxon>
        <taxon>Adhaeretor</taxon>
    </lineage>
</organism>